<dbReference type="OrthoDB" id="2987348at2"/>
<dbReference type="GO" id="GO:0016787">
    <property type="term" value="F:hydrolase activity"/>
    <property type="evidence" value="ECO:0007669"/>
    <property type="project" value="UniProtKB-KW"/>
</dbReference>
<dbReference type="Pfam" id="PF00561">
    <property type="entry name" value="Abhydrolase_1"/>
    <property type="match status" value="1"/>
</dbReference>
<dbReference type="SUPFAM" id="SSF53474">
    <property type="entry name" value="alpha/beta-Hydrolases"/>
    <property type="match status" value="1"/>
</dbReference>
<dbReference type="Gene3D" id="3.40.50.1820">
    <property type="entry name" value="alpha/beta hydrolase"/>
    <property type="match status" value="1"/>
</dbReference>
<dbReference type="Proteomes" id="UP000467105">
    <property type="component" value="Chromosome"/>
</dbReference>
<name>A0A7I7YQ98_9MYCO</name>
<dbReference type="InterPro" id="IPR000073">
    <property type="entry name" value="AB_hydrolase_1"/>
</dbReference>
<protein>
    <submittedName>
        <fullName evidence="2">Alpha/beta hydrolase</fullName>
    </submittedName>
</protein>
<dbReference type="PRINTS" id="PR00412">
    <property type="entry name" value="EPOXHYDRLASE"/>
</dbReference>
<dbReference type="InterPro" id="IPR029058">
    <property type="entry name" value="AB_hydrolase_fold"/>
</dbReference>
<accession>A0A7I7YQ98</accession>
<evidence type="ECO:0000313" key="2">
    <source>
        <dbReference type="EMBL" id="BBZ44055.1"/>
    </source>
</evidence>
<dbReference type="EMBL" id="AP022614">
    <property type="protein sequence ID" value="BBZ44055.1"/>
    <property type="molecule type" value="Genomic_DNA"/>
</dbReference>
<dbReference type="PANTHER" id="PTHR43329">
    <property type="entry name" value="EPOXIDE HYDROLASE"/>
    <property type="match status" value="1"/>
</dbReference>
<evidence type="ECO:0000313" key="3">
    <source>
        <dbReference type="Proteomes" id="UP000467105"/>
    </source>
</evidence>
<keyword evidence="1 2" id="KW-0378">Hydrolase</keyword>
<gene>
    <name evidence="2" type="ORF">MPRM_13360</name>
</gene>
<proteinExistence type="predicted"/>
<organism evidence="2 3">
    <name type="scientific">Mycobacterium parmense</name>
    <dbReference type="NCBI Taxonomy" id="185642"/>
    <lineage>
        <taxon>Bacteria</taxon>
        <taxon>Bacillati</taxon>
        <taxon>Actinomycetota</taxon>
        <taxon>Actinomycetes</taxon>
        <taxon>Mycobacteriales</taxon>
        <taxon>Mycobacteriaceae</taxon>
        <taxon>Mycobacterium</taxon>
        <taxon>Mycobacterium simiae complex</taxon>
    </lineage>
</organism>
<sequence>MYGQDVTQPAAIQLDLPRLRMTALAWGPRDGRLALCVHGFPDSAHSWRYIAPMLAARGFRVVAPFMRGYAPTGPAPDGDYHLGALMSDLVDLHAHLGGSADAVLIGHDWGAFAAHGLAAFGGSPFGTHIAMAVPPIRAIDNSRRGVAQNLRMVAVQLRRSWYVLFFQIPLLPERVLRRVIPRLWKDWSPPGADVRDGVATALAALPTLAHRRAAVAYYRSMVRFTASAPQYAGLQRFRFKLPRAPLLVLLGEQDGAVQVGYLDGVIDALPPGSRVRTLAGAGHFLQIDEPAAVGAAVLEYLKID</sequence>
<reference evidence="2 3" key="1">
    <citation type="journal article" date="2019" name="Emerg. Microbes Infect.">
        <title>Comprehensive subspecies identification of 175 nontuberculous mycobacteria species based on 7547 genomic profiles.</title>
        <authorList>
            <person name="Matsumoto Y."/>
            <person name="Kinjo T."/>
            <person name="Motooka D."/>
            <person name="Nabeya D."/>
            <person name="Jung N."/>
            <person name="Uechi K."/>
            <person name="Horii T."/>
            <person name="Iida T."/>
            <person name="Fujita J."/>
            <person name="Nakamura S."/>
        </authorList>
    </citation>
    <scope>NUCLEOTIDE SEQUENCE [LARGE SCALE GENOMIC DNA]</scope>
    <source>
        <strain evidence="2 3">JCM 14742</strain>
    </source>
</reference>
<dbReference type="AlphaFoldDB" id="A0A7I7YQ98"/>
<keyword evidence="3" id="KW-1185">Reference proteome</keyword>
<dbReference type="InterPro" id="IPR000639">
    <property type="entry name" value="Epox_hydrolase-like"/>
</dbReference>
<evidence type="ECO:0000256" key="1">
    <source>
        <dbReference type="ARBA" id="ARBA00022801"/>
    </source>
</evidence>